<reference evidence="2 3" key="1">
    <citation type="journal article" date="2024" name="Insects">
        <title>An Improved Chromosome-Level Genome Assembly of the Firefly Pyrocoelia pectoralis.</title>
        <authorList>
            <person name="Fu X."/>
            <person name="Meyer-Rochow V.B."/>
            <person name="Ballantyne L."/>
            <person name="Zhu X."/>
        </authorList>
    </citation>
    <scope>NUCLEOTIDE SEQUENCE [LARGE SCALE GENOMIC DNA]</scope>
    <source>
        <strain evidence="2">XCY_ONT2</strain>
    </source>
</reference>
<dbReference type="AlphaFoldDB" id="A0AAN7VG13"/>
<keyword evidence="3" id="KW-1185">Reference proteome</keyword>
<keyword evidence="1" id="KW-0732">Signal</keyword>
<evidence type="ECO:0000313" key="2">
    <source>
        <dbReference type="EMBL" id="KAK5644446.1"/>
    </source>
</evidence>
<comment type="caution">
    <text evidence="2">The sequence shown here is derived from an EMBL/GenBank/DDBJ whole genome shotgun (WGS) entry which is preliminary data.</text>
</comment>
<protein>
    <submittedName>
        <fullName evidence="2">Uncharacterized protein</fullName>
    </submittedName>
</protein>
<dbReference type="Proteomes" id="UP001329430">
    <property type="component" value="Chromosome 4"/>
</dbReference>
<evidence type="ECO:0000313" key="3">
    <source>
        <dbReference type="Proteomes" id="UP001329430"/>
    </source>
</evidence>
<dbReference type="EMBL" id="JAVRBK010000004">
    <property type="protein sequence ID" value="KAK5644446.1"/>
    <property type="molecule type" value="Genomic_DNA"/>
</dbReference>
<organism evidence="2 3">
    <name type="scientific">Pyrocoelia pectoralis</name>
    <dbReference type="NCBI Taxonomy" id="417401"/>
    <lineage>
        <taxon>Eukaryota</taxon>
        <taxon>Metazoa</taxon>
        <taxon>Ecdysozoa</taxon>
        <taxon>Arthropoda</taxon>
        <taxon>Hexapoda</taxon>
        <taxon>Insecta</taxon>
        <taxon>Pterygota</taxon>
        <taxon>Neoptera</taxon>
        <taxon>Endopterygota</taxon>
        <taxon>Coleoptera</taxon>
        <taxon>Polyphaga</taxon>
        <taxon>Elateriformia</taxon>
        <taxon>Elateroidea</taxon>
        <taxon>Lampyridae</taxon>
        <taxon>Lampyrinae</taxon>
        <taxon>Pyrocoelia</taxon>
    </lineage>
</organism>
<accession>A0AAN7VG13</accession>
<sequence>MLKLSVLLLIIALAQTTVQDSYEENEIDTDGFENIISTFLLSKSGQELGKTLLTMGAGGNANQILDGIGAILGNGGEGSGKIDPTFLSSALNLLVMNKDAIGKNEEQSPILSWVVELFAKEGGLQNLMSFLPTALSSINSFIDEEGKGDKSGSDWILPPIIEKVQEFATLFMNSELAHTLTAILKDMEVYKMVVDKRGKINVEKIFALLENHSFRKQGIEIITERIGAIASRLFDPSLREMILTTLESNINQMLRDRDFPQSAVFDRQNPIDSISAICNYGFKKTFGYQIRSKQYVKPAFKYLKSIYINIQTKGYFTGKKMNANDLSNNLADIINLEIIEPFIRVFRAYRFAKKHTKCDKYVVCLLNKDVVDESVSLPIIKKWLTKGANLIGSWFISNHTGTSYWTFYSYIMDDMDCKKVHFKSCDTFHEEEMIATTKPVHTEL</sequence>
<gene>
    <name evidence="2" type="ORF">RI129_005746</name>
</gene>
<feature type="chain" id="PRO_5042967288" evidence="1">
    <location>
        <begin position="17"/>
        <end position="444"/>
    </location>
</feature>
<feature type="signal peptide" evidence="1">
    <location>
        <begin position="1"/>
        <end position="16"/>
    </location>
</feature>
<evidence type="ECO:0000256" key="1">
    <source>
        <dbReference type="SAM" id="SignalP"/>
    </source>
</evidence>
<proteinExistence type="predicted"/>
<name>A0AAN7VG13_9COLE</name>